<sequence>MFKHQVKVVFLFIIIFSISYLAIAVIWANYVVEELLEESPSAAQNIDLQPEHLKALLKIEDPEFYQHYGLNISNGQGLTTISSVVARDLFLNYKKLNGVKGSFQSFYKAVFSCCKKIDFGRDVMAVVLDSHATKEQQLNWV</sequence>
<dbReference type="Proteomes" id="UP000281474">
    <property type="component" value="Unassembled WGS sequence"/>
</dbReference>
<accession>A0A3L8PQP6</accession>
<evidence type="ECO:0000313" key="2">
    <source>
        <dbReference type="EMBL" id="RLV57680.1"/>
    </source>
</evidence>
<evidence type="ECO:0008006" key="4">
    <source>
        <dbReference type="Google" id="ProtNLM"/>
    </source>
</evidence>
<keyword evidence="1" id="KW-1133">Transmembrane helix</keyword>
<comment type="caution">
    <text evidence="2">The sequence shown here is derived from an EMBL/GenBank/DDBJ whole genome shotgun (WGS) entry which is preliminary data.</text>
</comment>
<feature type="transmembrane region" description="Helical" evidence="1">
    <location>
        <begin position="9"/>
        <end position="30"/>
    </location>
</feature>
<dbReference type="OrthoDB" id="9766909at2"/>
<protein>
    <recommendedName>
        <fullName evidence="4">Glycosyl transferase family 51 domain-containing protein</fullName>
    </recommendedName>
</protein>
<evidence type="ECO:0000256" key="1">
    <source>
        <dbReference type="SAM" id="Phobius"/>
    </source>
</evidence>
<name>A0A3L8PQP6_9GAMM</name>
<dbReference type="EMBL" id="QZEI01000186">
    <property type="protein sequence ID" value="RLV57680.1"/>
    <property type="molecule type" value="Genomic_DNA"/>
</dbReference>
<gene>
    <name evidence="2" type="ORF">D5018_21295</name>
</gene>
<keyword evidence="3" id="KW-1185">Reference proteome</keyword>
<reference evidence="2 3" key="1">
    <citation type="submission" date="2018-09" db="EMBL/GenBank/DDBJ databases">
        <title>Phylogeny of the Shewanellaceae, and recommendation for two new genera, Pseudoshewanella and Parashewanella.</title>
        <authorList>
            <person name="Wang G."/>
        </authorList>
    </citation>
    <scope>NUCLEOTIDE SEQUENCE [LARGE SCALE GENOMIC DNA]</scope>
    <source>
        <strain evidence="2 3">C51</strain>
    </source>
</reference>
<keyword evidence="1" id="KW-0812">Transmembrane</keyword>
<keyword evidence="1" id="KW-0472">Membrane</keyword>
<organism evidence="2 3">
    <name type="scientific">Parashewanella curva</name>
    <dbReference type="NCBI Taxonomy" id="2338552"/>
    <lineage>
        <taxon>Bacteria</taxon>
        <taxon>Pseudomonadati</taxon>
        <taxon>Pseudomonadota</taxon>
        <taxon>Gammaproteobacteria</taxon>
        <taxon>Alteromonadales</taxon>
        <taxon>Shewanellaceae</taxon>
        <taxon>Parashewanella</taxon>
    </lineage>
</organism>
<dbReference type="RefSeq" id="WP_121840969.1">
    <property type="nucleotide sequence ID" value="NZ_ML014935.1"/>
</dbReference>
<dbReference type="AlphaFoldDB" id="A0A3L8PQP6"/>
<evidence type="ECO:0000313" key="3">
    <source>
        <dbReference type="Proteomes" id="UP000281474"/>
    </source>
</evidence>
<proteinExistence type="predicted"/>